<feature type="transmembrane region" description="Helical" evidence="6">
    <location>
        <begin position="361"/>
        <end position="380"/>
    </location>
</feature>
<reference evidence="8" key="1">
    <citation type="journal article" date="2020" name="Int. J. Syst. Evol. Microbiol.">
        <title>Capnocytophaga felis sp. nov. isolated from the feline oral cavity.</title>
        <authorList>
            <person name="Suzuki M."/>
            <person name="Umeda K."/>
            <person name="Kimura M."/>
            <person name="Imaoka K."/>
            <person name="Morikawa S."/>
            <person name="Maeda K."/>
        </authorList>
    </citation>
    <scope>NUCLEOTIDE SEQUENCE [LARGE SCALE GENOMIC DNA]</scope>
    <source>
        <strain evidence="8">KC07070</strain>
    </source>
</reference>
<keyword evidence="2" id="KW-1003">Cell membrane</keyword>
<feature type="transmembrane region" description="Helical" evidence="6">
    <location>
        <begin position="187"/>
        <end position="203"/>
    </location>
</feature>
<dbReference type="OrthoDB" id="1495589at2"/>
<sequence length="468" mass="53717">MYFKNIIVLSKIVKNTIIYALGRILPQAVNFVLLPFYTDYLSPTEYGIVESMLVLCAVLSIIFSMGTERSMFRVYYDYRNEEEKKKFVGNTAIMIAVNATFFLILAFLLGSFISRIYSEIPFNPYFVYAITISYVTAFAYVPQTLLQVQEDAMSFFIVSVASFLAEIGFIVYFVILEKQGAEGLLKGKLIGHFIMLPVYIYITKKKSIFSIDRTIIRNILLFSLPMLPSLLMSWVMNMSNRIFIENYFTLEEVGLFSVAFKISSVATILLGAMFTAYNPMFYRLASEGAKHKIQKNNNMLVLVIFSVGIFTTLFAKDVILILNERYYVSVNYVPMLVLSVILNFLAGIFSLMIYQNKRSDTMMWIYVFSAIINLLSNWLLVSQYGAYGASWATVVTALIVLIVSIVYAKKNYYIPLRYNNLLILSVITIGVSYFSSVMETSWHLFGIKIILLMMGLGYFCYKKWRLKF</sequence>
<evidence type="ECO:0000256" key="3">
    <source>
        <dbReference type="ARBA" id="ARBA00022692"/>
    </source>
</evidence>
<keyword evidence="5 6" id="KW-0472">Membrane</keyword>
<feature type="transmembrane region" description="Helical" evidence="6">
    <location>
        <begin position="386"/>
        <end position="408"/>
    </location>
</feature>
<accession>A0A5M4B7X9</accession>
<evidence type="ECO:0000256" key="1">
    <source>
        <dbReference type="ARBA" id="ARBA00004651"/>
    </source>
</evidence>
<dbReference type="PANTHER" id="PTHR30250">
    <property type="entry name" value="PST FAMILY PREDICTED COLANIC ACID TRANSPORTER"/>
    <property type="match status" value="1"/>
</dbReference>
<feature type="transmembrane region" description="Helical" evidence="6">
    <location>
        <begin position="153"/>
        <end position="175"/>
    </location>
</feature>
<dbReference type="PANTHER" id="PTHR30250:SF11">
    <property type="entry name" value="O-ANTIGEN TRANSPORTER-RELATED"/>
    <property type="match status" value="1"/>
</dbReference>
<gene>
    <name evidence="7" type="ORF">RCZ01_05880</name>
</gene>
<evidence type="ECO:0000313" key="7">
    <source>
        <dbReference type="EMBL" id="GET45286.1"/>
    </source>
</evidence>
<dbReference type="GO" id="GO:0005886">
    <property type="term" value="C:plasma membrane"/>
    <property type="evidence" value="ECO:0007669"/>
    <property type="project" value="UniProtKB-SubCell"/>
</dbReference>
<keyword evidence="8" id="KW-1185">Reference proteome</keyword>
<keyword evidence="4 6" id="KW-1133">Transmembrane helix</keyword>
<dbReference type="EMBL" id="BLBC01000005">
    <property type="protein sequence ID" value="GET45286.1"/>
    <property type="molecule type" value="Genomic_DNA"/>
</dbReference>
<dbReference type="Proteomes" id="UP000398217">
    <property type="component" value="Unassembled WGS sequence"/>
</dbReference>
<name>A0A5M4B7X9_9FLAO</name>
<proteinExistence type="predicted"/>
<protein>
    <submittedName>
        <fullName evidence="7">Polysaccharide biosynthesis protein</fullName>
    </submittedName>
</protein>
<feature type="transmembrane region" description="Helical" evidence="6">
    <location>
        <begin position="46"/>
        <end position="66"/>
    </location>
</feature>
<dbReference type="Pfam" id="PF01943">
    <property type="entry name" value="Polysacc_synt"/>
    <property type="match status" value="1"/>
</dbReference>
<comment type="subcellular location">
    <subcellularLocation>
        <location evidence="1">Cell membrane</location>
        <topology evidence="1">Multi-pass membrane protein</topology>
    </subcellularLocation>
</comment>
<feature type="transmembrane region" description="Helical" evidence="6">
    <location>
        <begin position="12"/>
        <end position="34"/>
    </location>
</feature>
<keyword evidence="3 6" id="KW-0812">Transmembrane</keyword>
<feature type="transmembrane region" description="Helical" evidence="6">
    <location>
        <begin position="87"/>
        <end position="113"/>
    </location>
</feature>
<evidence type="ECO:0000313" key="8">
    <source>
        <dbReference type="Proteomes" id="UP000398217"/>
    </source>
</evidence>
<feature type="transmembrane region" description="Helical" evidence="6">
    <location>
        <begin position="442"/>
        <end position="461"/>
    </location>
</feature>
<feature type="transmembrane region" description="Helical" evidence="6">
    <location>
        <begin position="255"/>
        <end position="277"/>
    </location>
</feature>
<feature type="transmembrane region" description="Helical" evidence="6">
    <location>
        <begin position="420"/>
        <end position="436"/>
    </location>
</feature>
<feature type="transmembrane region" description="Helical" evidence="6">
    <location>
        <begin position="215"/>
        <end position="235"/>
    </location>
</feature>
<dbReference type="InterPro" id="IPR002797">
    <property type="entry name" value="Polysacc_synth"/>
</dbReference>
<feature type="transmembrane region" description="Helical" evidence="6">
    <location>
        <begin position="125"/>
        <end position="141"/>
    </location>
</feature>
<organism evidence="7 8">
    <name type="scientific">Capnocytophaga felis</name>
    <dbReference type="NCBI Taxonomy" id="2267611"/>
    <lineage>
        <taxon>Bacteria</taxon>
        <taxon>Pseudomonadati</taxon>
        <taxon>Bacteroidota</taxon>
        <taxon>Flavobacteriia</taxon>
        <taxon>Flavobacteriales</taxon>
        <taxon>Flavobacteriaceae</taxon>
        <taxon>Capnocytophaga</taxon>
    </lineage>
</organism>
<dbReference type="InterPro" id="IPR050833">
    <property type="entry name" value="Poly_Biosynth_Transport"/>
</dbReference>
<evidence type="ECO:0000256" key="5">
    <source>
        <dbReference type="ARBA" id="ARBA00023136"/>
    </source>
</evidence>
<dbReference type="AlphaFoldDB" id="A0A5M4B7X9"/>
<feature type="transmembrane region" description="Helical" evidence="6">
    <location>
        <begin position="335"/>
        <end position="354"/>
    </location>
</feature>
<evidence type="ECO:0000256" key="6">
    <source>
        <dbReference type="SAM" id="Phobius"/>
    </source>
</evidence>
<evidence type="ECO:0000256" key="2">
    <source>
        <dbReference type="ARBA" id="ARBA00022475"/>
    </source>
</evidence>
<feature type="transmembrane region" description="Helical" evidence="6">
    <location>
        <begin position="298"/>
        <end position="315"/>
    </location>
</feature>
<evidence type="ECO:0000256" key="4">
    <source>
        <dbReference type="ARBA" id="ARBA00022989"/>
    </source>
</evidence>
<comment type="caution">
    <text evidence="7">The sequence shown here is derived from an EMBL/GenBank/DDBJ whole genome shotgun (WGS) entry which is preliminary data.</text>
</comment>